<dbReference type="AlphaFoldDB" id="A0A0R1Q0A3"/>
<dbReference type="SUPFAM" id="SSF55729">
    <property type="entry name" value="Acyl-CoA N-acyltransferases (Nat)"/>
    <property type="match status" value="1"/>
</dbReference>
<proteinExistence type="predicted"/>
<dbReference type="RefSeq" id="WP_057736588.1">
    <property type="nucleotide sequence ID" value="NZ_AZEG01000008.1"/>
</dbReference>
<keyword evidence="3" id="KW-1185">Reference proteome</keyword>
<evidence type="ECO:0000313" key="3">
    <source>
        <dbReference type="Proteomes" id="UP000051155"/>
    </source>
</evidence>
<dbReference type="Gene3D" id="3.40.630.30">
    <property type="match status" value="1"/>
</dbReference>
<dbReference type="Proteomes" id="UP000051155">
    <property type="component" value="Unassembled WGS sequence"/>
</dbReference>
<dbReference type="PANTHER" id="PTHR43415">
    <property type="entry name" value="SPERMIDINE N(1)-ACETYLTRANSFERASE"/>
    <property type="match status" value="1"/>
</dbReference>
<dbReference type="PROSITE" id="PS51186">
    <property type="entry name" value="GNAT"/>
    <property type="match status" value="1"/>
</dbReference>
<reference evidence="2 3" key="1">
    <citation type="journal article" date="2015" name="Genome Announc.">
        <title>Expanding the biotechnology potential of lactobacilli through comparative genomics of 213 strains and associated genera.</title>
        <authorList>
            <person name="Sun Z."/>
            <person name="Harris H.M."/>
            <person name="McCann A."/>
            <person name="Guo C."/>
            <person name="Argimon S."/>
            <person name="Zhang W."/>
            <person name="Yang X."/>
            <person name="Jeffery I.B."/>
            <person name="Cooney J.C."/>
            <person name="Kagawa T.F."/>
            <person name="Liu W."/>
            <person name="Song Y."/>
            <person name="Salvetti E."/>
            <person name="Wrobel A."/>
            <person name="Rasinkangas P."/>
            <person name="Parkhill J."/>
            <person name="Rea M.C."/>
            <person name="O'Sullivan O."/>
            <person name="Ritari J."/>
            <person name="Douillard F.P."/>
            <person name="Paul Ross R."/>
            <person name="Yang R."/>
            <person name="Briner A.E."/>
            <person name="Felis G.E."/>
            <person name="de Vos W.M."/>
            <person name="Barrangou R."/>
            <person name="Klaenhammer T.R."/>
            <person name="Caufield P.W."/>
            <person name="Cui Y."/>
            <person name="Zhang H."/>
            <person name="O'Toole P.W."/>
        </authorList>
    </citation>
    <scope>NUCLEOTIDE SEQUENCE [LARGE SCALE GENOMIC DNA]</scope>
    <source>
        <strain evidence="2 3">DSM 19971</strain>
    </source>
</reference>
<evidence type="ECO:0000259" key="1">
    <source>
        <dbReference type="PROSITE" id="PS51186"/>
    </source>
</evidence>
<dbReference type="OrthoDB" id="9795206at2"/>
<dbReference type="GO" id="GO:0016747">
    <property type="term" value="F:acyltransferase activity, transferring groups other than amino-acyl groups"/>
    <property type="evidence" value="ECO:0007669"/>
    <property type="project" value="InterPro"/>
</dbReference>
<gene>
    <name evidence="2" type="ORF">FD20_GL002456</name>
</gene>
<dbReference type="Pfam" id="PF13302">
    <property type="entry name" value="Acetyltransf_3"/>
    <property type="match status" value="1"/>
</dbReference>
<dbReference type="PATRIC" id="fig|1423812.3.peg.2610"/>
<sequence length="178" mass="20670">MDFKMFEGSLVKLRAVREEDFEIIENWYEDTYFLRNVDTAIALPKNNDEIKSMYDADDDIIELMICPLENDSPVGFVSIYNIEWNNRSGTLAIGVGCESDRHLGYGTDALKLMMKYAFNELNLDRLDLEVVEYNHAAHMLYEKLGFKLGGRRREAVLRDGKRFDILILDILRSEWAKG</sequence>
<comment type="caution">
    <text evidence="2">The sequence shown here is derived from an EMBL/GenBank/DDBJ whole genome shotgun (WGS) entry which is preliminary data.</text>
</comment>
<dbReference type="PANTHER" id="PTHR43415:SF5">
    <property type="entry name" value="ACETYLTRANSFERASE"/>
    <property type="match status" value="1"/>
</dbReference>
<dbReference type="STRING" id="1423812.FD20_GL002456"/>
<organism evidence="2 3">
    <name type="scientific">Liquorilactobacillus uvarum DSM 19971</name>
    <dbReference type="NCBI Taxonomy" id="1423812"/>
    <lineage>
        <taxon>Bacteria</taxon>
        <taxon>Bacillati</taxon>
        <taxon>Bacillota</taxon>
        <taxon>Bacilli</taxon>
        <taxon>Lactobacillales</taxon>
        <taxon>Lactobacillaceae</taxon>
        <taxon>Liquorilactobacillus</taxon>
    </lineage>
</organism>
<accession>A0A0R1Q0A3</accession>
<dbReference type="InterPro" id="IPR016181">
    <property type="entry name" value="Acyl_CoA_acyltransferase"/>
</dbReference>
<evidence type="ECO:0000313" key="2">
    <source>
        <dbReference type="EMBL" id="KRL37918.1"/>
    </source>
</evidence>
<protein>
    <recommendedName>
        <fullName evidence="1">N-acetyltransferase domain-containing protein</fullName>
    </recommendedName>
</protein>
<feature type="domain" description="N-acetyltransferase" evidence="1">
    <location>
        <begin position="11"/>
        <end position="164"/>
    </location>
</feature>
<name>A0A0R1Q0A3_9LACO</name>
<dbReference type="EMBL" id="AZEG01000008">
    <property type="protein sequence ID" value="KRL37918.1"/>
    <property type="molecule type" value="Genomic_DNA"/>
</dbReference>
<dbReference type="InterPro" id="IPR000182">
    <property type="entry name" value="GNAT_dom"/>
</dbReference>